<evidence type="ECO:0000313" key="2">
    <source>
        <dbReference type="EMBL" id="QHT75400.1"/>
    </source>
</evidence>
<name>A0A6C0H4U0_9ZZZZ</name>
<keyword evidence="1" id="KW-0812">Transmembrane</keyword>
<sequence length="88" mass="10189">MLYVNPLGEVTNLNTSLNANIRTIPGTPFEYNYTNKINNLRKNNVLNDARLEDIEIKSASNKLYLIIYSIFACIFIIMFLVLFKKLSR</sequence>
<feature type="transmembrane region" description="Helical" evidence="1">
    <location>
        <begin position="63"/>
        <end position="83"/>
    </location>
</feature>
<evidence type="ECO:0000256" key="1">
    <source>
        <dbReference type="SAM" id="Phobius"/>
    </source>
</evidence>
<reference evidence="2" key="1">
    <citation type="journal article" date="2020" name="Nature">
        <title>Giant virus diversity and host interactions through global metagenomics.</title>
        <authorList>
            <person name="Schulz F."/>
            <person name="Roux S."/>
            <person name="Paez-Espino D."/>
            <person name="Jungbluth S."/>
            <person name="Walsh D.A."/>
            <person name="Denef V.J."/>
            <person name="McMahon K.D."/>
            <person name="Konstantinidis K.T."/>
            <person name="Eloe-Fadrosh E.A."/>
            <person name="Kyrpides N.C."/>
            <person name="Woyke T."/>
        </authorList>
    </citation>
    <scope>NUCLEOTIDE SEQUENCE</scope>
    <source>
        <strain evidence="2">GVMAG-M-3300023179-63</strain>
    </source>
</reference>
<protein>
    <submittedName>
        <fullName evidence="2">Uncharacterized protein</fullName>
    </submittedName>
</protein>
<keyword evidence="1" id="KW-1133">Transmembrane helix</keyword>
<organism evidence="2">
    <name type="scientific">viral metagenome</name>
    <dbReference type="NCBI Taxonomy" id="1070528"/>
    <lineage>
        <taxon>unclassified sequences</taxon>
        <taxon>metagenomes</taxon>
        <taxon>organismal metagenomes</taxon>
    </lineage>
</organism>
<proteinExistence type="predicted"/>
<dbReference type="AlphaFoldDB" id="A0A6C0H4U0"/>
<dbReference type="EMBL" id="MN739870">
    <property type="protein sequence ID" value="QHT75400.1"/>
    <property type="molecule type" value="Genomic_DNA"/>
</dbReference>
<accession>A0A6C0H4U0</accession>
<keyword evidence="1" id="KW-0472">Membrane</keyword>